<sequence>MNSKQTLALTGAGMTQASVRSSNLALVLRTIIDSGAPLSRADIAARLGMTRSTVSRLVDDLVAGQVVAEGETVSGARGRPAVPLSIRGGSVVGLGLEANVDRLVATLVDLAGNVITTEAEQLELPELDFDDAMSRLSSLATAALKKAPDGARLVGSVLAIPGLVDRDGQTILRSPNLGWDGRSPGEAWPAEGLGTLRVANDIDCSALTVLRENPNTSFVYVTGEVGIGAAVSLDGELMLGRHGWASELGHICVDPQGDVCGCGATGCLETVAGLRHTLERAGQPDVESMVEALEAGDERAQTTVDELAAALGIALGAALNLLDISTVQLGGHLATLHPWLGDKVAKELQVRVLWAHHSGIDVVPVAEAPLRAAQGAAIAATASVVRDPASWIDPHLER</sequence>
<name>A0A921ERI2_9ACTN</name>
<dbReference type="GO" id="GO:0003700">
    <property type="term" value="F:DNA-binding transcription factor activity"/>
    <property type="evidence" value="ECO:0007669"/>
    <property type="project" value="InterPro"/>
</dbReference>
<dbReference type="Pfam" id="PF12802">
    <property type="entry name" value="MarR_2"/>
    <property type="match status" value="1"/>
</dbReference>
<dbReference type="InterPro" id="IPR036390">
    <property type="entry name" value="WH_DNA-bd_sf"/>
</dbReference>
<evidence type="ECO:0000313" key="4">
    <source>
        <dbReference type="Proteomes" id="UP000712713"/>
    </source>
</evidence>
<protein>
    <submittedName>
        <fullName evidence="3">ROK family transcriptional regulator</fullName>
    </submittedName>
</protein>
<dbReference type="AlphaFoldDB" id="A0A921ERI2"/>
<dbReference type="EMBL" id="DYZF01000277">
    <property type="protein sequence ID" value="HJE52451.1"/>
    <property type="molecule type" value="Genomic_DNA"/>
</dbReference>
<dbReference type="InterPro" id="IPR000600">
    <property type="entry name" value="ROK"/>
</dbReference>
<dbReference type="PANTHER" id="PTHR18964:SF149">
    <property type="entry name" value="BIFUNCTIONAL UDP-N-ACETYLGLUCOSAMINE 2-EPIMERASE_N-ACETYLMANNOSAMINE KINASE"/>
    <property type="match status" value="1"/>
</dbReference>
<feature type="domain" description="HTH marR-type" evidence="2">
    <location>
        <begin position="26"/>
        <end position="72"/>
    </location>
</feature>
<dbReference type="SUPFAM" id="SSF46785">
    <property type="entry name" value="Winged helix' DNA-binding domain"/>
    <property type="match status" value="1"/>
</dbReference>
<reference evidence="3" key="2">
    <citation type="submission" date="2021-09" db="EMBL/GenBank/DDBJ databases">
        <authorList>
            <person name="Gilroy R."/>
        </authorList>
    </citation>
    <scope>NUCLEOTIDE SEQUENCE</scope>
    <source>
        <strain evidence="3">ChiGjej3B3-7470</strain>
    </source>
</reference>
<comment type="similarity">
    <text evidence="1">Belongs to the ROK (NagC/XylR) family.</text>
</comment>
<dbReference type="InterPro" id="IPR000835">
    <property type="entry name" value="HTH_MarR-typ"/>
</dbReference>
<dbReference type="Pfam" id="PF00480">
    <property type="entry name" value="ROK"/>
    <property type="match status" value="1"/>
</dbReference>
<accession>A0A921ERI2</accession>
<dbReference type="InterPro" id="IPR036388">
    <property type="entry name" value="WH-like_DNA-bd_sf"/>
</dbReference>
<dbReference type="PANTHER" id="PTHR18964">
    <property type="entry name" value="ROK (REPRESSOR, ORF, KINASE) FAMILY"/>
    <property type="match status" value="1"/>
</dbReference>
<proteinExistence type="inferred from homology"/>
<comment type="caution">
    <text evidence="3">The sequence shown here is derived from an EMBL/GenBank/DDBJ whole genome shotgun (WGS) entry which is preliminary data.</text>
</comment>
<reference evidence="3" key="1">
    <citation type="journal article" date="2021" name="PeerJ">
        <title>Extensive microbial diversity within the chicken gut microbiome revealed by metagenomics and culture.</title>
        <authorList>
            <person name="Gilroy R."/>
            <person name="Ravi A."/>
            <person name="Getino M."/>
            <person name="Pursley I."/>
            <person name="Horton D.L."/>
            <person name="Alikhan N.F."/>
            <person name="Baker D."/>
            <person name="Gharbi K."/>
            <person name="Hall N."/>
            <person name="Watson M."/>
            <person name="Adriaenssens E.M."/>
            <person name="Foster-Nyarko E."/>
            <person name="Jarju S."/>
            <person name="Secka A."/>
            <person name="Antonio M."/>
            <person name="Oren A."/>
            <person name="Chaudhuri R.R."/>
            <person name="La Ragione R."/>
            <person name="Hildebrand F."/>
            <person name="Pallen M.J."/>
        </authorList>
    </citation>
    <scope>NUCLEOTIDE SEQUENCE</scope>
    <source>
        <strain evidence="3">ChiGjej3B3-7470</strain>
    </source>
</reference>
<evidence type="ECO:0000256" key="1">
    <source>
        <dbReference type="ARBA" id="ARBA00006479"/>
    </source>
</evidence>
<dbReference type="InterPro" id="IPR043129">
    <property type="entry name" value="ATPase_NBD"/>
</dbReference>
<dbReference type="Gene3D" id="1.10.10.10">
    <property type="entry name" value="Winged helix-like DNA-binding domain superfamily/Winged helix DNA-binding domain"/>
    <property type="match status" value="1"/>
</dbReference>
<dbReference type="Proteomes" id="UP000712713">
    <property type="component" value="Unassembled WGS sequence"/>
</dbReference>
<dbReference type="Gene3D" id="3.30.420.40">
    <property type="match status" value="2"/>
</dbReference>
<gene>
    <name evidence="3" type="ORF">K8V15_10850</name>
</gene>
<dbReference type="SUPFAM" id="SSF53067">
    <property type="entry name" value="Actin-like ATPase domain"/>
    <property type="match status" value="2"/>
</dbReference>
<evidence type="ECO:0000259" key="2">
    <source>
        <dbReference type="Pfam" id="PF12802"/>
    </source>
</evidence>
<organism evidence="3 4">
    <name type="scientific">Tessaracoccus flavescens</name>
    <dbReference type="NCBI Taxonomy" id="399497"/>
    <lineage>
        <taxon>Bacteria</taxon>
        <taxon>Bacillati</taxon>
        <taxon>Actinomycetota</taxon>
        <taxon>Actinomycetes</taxon>
        <taxon>Propionibacteriales</taxon>
        <taxon>Propionibacteriaceae</taxon>
        <taxon>Tessaracoccus</taxon>
    </lineage>
</organism>
<evidence type="ECO:0000313" key="3">
    <source>
        <dbReference type="EMBL" id="HJE52451.1"/>
    </source>
</evidence>